<name>A0A4Y7J7Z0_PAPSO</name>
<dbReference type="Gramene" id="RZC57263">
    <property type="protein sequence ID" value="RZC57263"/>
    <property type="gene ID" value="C5167_004563"/>
</dbReference>
<evidence type="ECO:0000313" key="1">
    <source>
        <dbReference type="EMBL" id="RZC57263.1"/>
    </source>
</evidence>
<dbReference type="Proteomes" id="UP000316621">
    <property type="component" value="Chromosome 4"/>
</dbReference>
<keyword evidence="2" id="KW-1185">Reference proteome</keyword>
<sequence>MDLIAFCSINCLRKSGISISLIGSTCVRMKTISSYYSAHALGEGDID</sequence>
<dbReference type="EMBL" id="CM010718">
    <property type="protein sequence ID" value="RZC57263.1"/>
    <property type="molecule type" value="Genomic_DNA"/>
</dbReference>
<proteinExistence type="predicted"/>
<dbReference type="AlphaFoldDB" id="A0A4Y7J7Z0"/>
<reference evidence="1 2" key="1">
    <citation type="journal article" date="2018" name="Science">
        <title>The opium poppy genome and morphinan production.</title>
        <authorList>
            <person name="Guo L."/>
            <person name="Winzer T."/>
            <person name="Yang X."/>
            <person name="Li Y."/>
            <person name="Ning Z."/>
            <person name="He Z."/>
            <person name="Teodor R."/>
            <person name="Lu Y."/>
            <person name="Bowser T.A."/>
            <person name="Graham I.A."/>
            <person name="Ye K."/>
        </authorList>
    </citation>
    <scope>NUCLEOTIDE SEQUENCE [LARGE SCALE GENOMIC DNA]</scope>
    <source>
        <strain evidence="2">cv. HN1</strain>
        <tissue evidence="1">Leaves</tissue>
    </source>
</reference>
<accession>A0A4Y7J7Z0</accession>
<protein>
    <submittedName>
        <fullName evidence="1">Uncharacterized protein</fullName>
    </submittedName>
</protein>
<evidence type="ECO:0000313" key="2">
    <source>
        <dbReference type="Proteomes" id="UP000316621"/>
    </source>
</evidence>
<gene>
    <name evidence="1" type="ORF">C5167_004563</name>
</gene>
<organism evidence="1 2">
    <name type="scientific">Papaver somniferum</name>
    <name type="common">Opium poppy</name>
    <dbReference type="NCBI Taxonomy" id="3469"/>
    <lineage>
        <taxon>Eukaryota</taxon>
        <taxon>Viridiplantae</taxon>
        <taxon>Streptophyta</taxon>
        <taxon>Embryophyta</taxon>
        <taxon>Tracheophyta</taxon>
        <taxon>Spermatophyta</taxon>
        <taxon>Magnoliopsida</taxon>
        <taxon>Ranunculales</taxon>
        <taxon>Papaveraceae</taxon>
        <taxon>Papaveroideae</taxon>
        <taxon>Papaver</taxon>
    </lineage>
</organism>